<evidence type="ECO:0000313" key="2">
    <source>
        <dbReference type="Proteomes" id="UP000091979"/>
    </source>
</evidence>
<evidence type="ECO:0000313" key="1">
    <source>
        <dbReference type="EMBL" id="OBQ46697.1"/>
    </source>
</evidence>
<protein>
    <submittedName>
        <fullName evidence="1">Uncharacterized protein</fullName>
    </submittedName>
</protein>
<organism evidence="1 2">
    <name type="scientific">Halodesulfovibrio spirochaetisodalis</name>
    <dbReference type="NCBI Taxonomy" id="1560234"/>
    <lineage>
        <taxon>Bacteria</taxon>
        <taxon>Pseudomonadati</taxon>
        <taxon>Thermodesulfobacteriota</taxon>
        <taxon>Desulfovibrionia</taxon>
        <taxon>Desulfovibrionales</taxon>
        <taxon>Desulfovibrionaceae</taxon>
        <taxon>Halodesulfovibrio</taxon>
    </lineage>
</organism>
<dbReference type="OrthoDB" id="5464980at2"/>
<accession>A0A1B7XBJ2</accession>
<name>A0A1B7XBJ2_9BACT</name>
<gene>
    <name evidence="1" type="ORF">SP90_11275</name>
</gene>
<sequence>MYWIFAGIAVLVLAVNCWWRKSIARNYKELIAEFEQKREGRVIDVTVAARKRKKYPNTRNRTVAPRILWETEEGFPVDVSSTRKHGQTEKLKMTLQSVVQDAEGNVYVQGLDRDSKARRDIDITTLSANVTLPVYKIIPLDEMLLQVCGLRLRYL</sequence>
<comment type="caution">
    <text evidence="1">The sequence shown here is derived from an EMBL/GenBank/DDBJ whole genome shotgun (WGS) entry which is preliminary data.</text>
</comment>
<dbReference type="EMBL" id="JXMS01000019">
    <property type="protein sequence ID" value="OBQ46697.1"/>
    <property type="molecule type" value="Genomic_DNA"/>
</dbReference>
<proteinExistence type="predicted"/>
<dbReference type="RefSeq" id="WP_066856059.1">
    <property type="nucleotide sequence ID" value="NZ_JXMS01000019.1"/>
</dbReference>
<dbReference type="PATRIC" id="fig|1560234.3.peg.1114"/>
<reference evidence="1 2" key="1">
    <citation type="submission" date="2015-01" db="EMBL/GenBank/DDBJ databases">
        <title>Desulfovibrio sp. JC271 draft genome sequence.</title>
        <authorList>
            <person name="Shivani Y."/>
            <person name="Subhash Y."/>
            <person name="Sasikala C."/>
            <person name="Ramana C.V."/>
        </authorList>
    </citation>
    <scope>NUCLEOTIDE SEQUENCE [LARGE SCALE GENOMIC DNA]</scope>
    <source>
        <strain evidence="1 2">JC271</strain>
    </source>
</reference>
<dbReference type="Proteomes" id="UP000091979">
    <property type="component" value="Unassembled WGS sequence"/>
</dbReference>
<dbReference type="AlphaFoldDB" id="A0A1B7XBJ2"/>
<keyword evidence="2" id="KW-1185">Reference proteome</keyword>